<organism evidence="2 3">
    <name type="scientific">Caerostris darwini</name>
    <dbReference type="NCBI Taxonomy" id="1538125"/>
    <lineage>
        <taxon>Eukaryota</taxon>
        <taxon>Metazoa</taxon>
        <taxon>Ecdysozoa</taxon>
        <taxon>Arthropoda</taxon>
        <taxon>Chelicerata</taxon>
        <taxon>Arachnida</taxon>
        <taxon>Araneae</taxon>
        <taxon>Araneomorphae</taxon>
        <taxon>Entelegynae</taxon>
        <taxon>Araneoidea</taxon>
        <taxon>Araneidae</taxon>
        <taxon>Caerostris</taxon>
    </lineage>
</organism>
<feature type="region of interest" description="Disordered" evidence="1">
    <location>
        <begin position="72"/>
        <end position="94"/>
    </location>
</feature>
<keyword evidence="3" id="KW-1185">Reference proteome</keyword>
<evidence type="ECO:0000313" key="2">
    <source>
        <dbReference type="EMBL" id="GIY50129.1"/>
    </source>
</evidence>
<dbReference type="Proteomes" id="UP001054837">
    <property type="component" value="Unassembled WGS sequence"/>
</dbReference>
<reference evidence="2 3" key="1">
    <citation type="submission" date="2021-06" db="EMBL/GenBank/DDBJ databases">
        <title>Caerostris darwini draft genome.</title>
        <authorList>
            <person name="Kono N."/>
            <person name="Arakawa K."/>
        </authorList>
    </citation>
    <scope>NUCLEOTIDE SEQUENCE [LARGE SCALE GENOMIC DNA]</scope>
</reference>
<sequence>MHAIKCNPHCIIEDQTAIECVGVTQKSYLPHPNWSAGCKSIFRHKENTHVHKGKIPHHSSNLFFSSIKSEAGQFNPKKKPRENDVLGAVSNRFK</sequence>
<proteinExistence type="predicted"/>
<comment type="caution">
    <text evidence="2">The sequence shown here is derived from an EMBL/GenBank/DDBJ whole genome shotgun (WGS) entry which is preliminary data.</text>
</comment>
<accession>A0AAV4TW69</accession>
<dbReference type="AlphaFoldDB" id="A0AAV4TW69"/>
<dbReference type="EMBL" id="BPLQ01010352">
    <property type="protein sequence ID" value="GIY50129.1"/>
    <property type="molecule type" value="Genomic_DNA"/>
</dbReference>
<name>A0AAV4TW69_9ARAC</name>
<evidence type="ECO:0000313" key="3">
    <source>
        <dbReference type="Proteomes" id="UP001054837"/>
    </source>
</evidence>
<gene>
    <name evidence="2" type="ORF">CDAR_529181</name>
</gene>
<protein>
    <submittedName>
        <fullName evidence="2">Uncharacterized protein</fullName>
    </submittedName>
</protein>
<evidence type="ECO:0000256" key="1">
    <source>
        <dbReference type="SAM" id="MobiDB-lite"/>
    </source>
</evidence>